<dbReference type="AlphaFoldDB" id="B8KRI5"/>
<dbReference type="InterPro" id="IPR016174">
    <property type="entry name" value="Di-haem_cyt_TM"/>
</dbReference>
<dbReference type="PANTHER" id="PTHR30485:SF2">
    <property type="entry name" value="BLL0597 PROTEIN"/>
    <property type="match status" value="1"/>
</dbReference>
<feature type="transmembrane region" description="Helical" evidence="6">
    <location>
        <begin position="58"/>
        <end position="75"/>
    </location>
</feature>
<evidence type="ECO:0000313" key="9">
    <source>
        <dbReference type="Proteomes" id="UP000004699"/>
    </source>
</evidence>
<feature type="domain" description="Cytochrome b561 bacterial/Ni-hydrogenase" evidence="7">
    <location>
        <begin position="24"/>
        <end position="191"/>
    </location>
</feature>
<dbReference type="GO" id="GO:0020037">
    <property type="term" value="F:heme binding"/>
    <property type="evidence" value="ECO:0007669"/>
    <property type="project" value="TreeGrafter"/>
</dbReference>
<feature type="transmembrane region" description="Helical" evidence="6">
    <location>
        <begin position="205"/>
        <end position="223"/>
    </location>
</feature>
<comment type="subcellular location">
    <subcellularLocation>
        <location evidence="1">Cell membrane</location>
        <topology evidence="1">Multi-pass membrane protein</topology>
    </subcellularLocation>
</comment>
<dbReference type="PANTHER" id="PTHR30485">
    <property type="entry name" value="NI/FE-HYDROGENASE 1 B-TYPE CYTOCHROME SUBUNIT"/>
    <property type="match status" value="1"/>
</dbReference>
<name>B8KRI5_9GAMM</name>
<dbReference type="EMBL" id="DS999411">
    <property type="protein sequence ID" value="EED34291.1"/>
    <property type="molecule type" value="Genomic_DNA"/>
</dbReference>
<organism evidence="8 9">
    <name type="scientific">Luminiphilus syltensis NOR5-1B</name>
    <dbReference type="NCBI Taxonomy" id="565045"/>
    <lineage>
        <taxon>Bacteria</taxon>
        <taxon>Pseudomonadati</taxon>
        <taxon>Pseudomonadota</taxon>
        <taxon>Gammaproteobacteria</taxon>
        <taxon>Cellvibrionales</taxon>
        <taxon>Halieaceae</taxon>
        <taxon>Luminiphilus</taxon>
    </lineage>
</organism>
<dbReference type="InterPro" id="IPR011577">
    <property type="entry name" value="Cyt_b561_bac/Ni-Hgenase"/>
</dbReference>
<keyword evidence="2" id="KW-1003">Cell membrane</keyword>
<evidence type="ECO:0000256" key="1">
    <source>
        <dbReference type="ARBA" id="ARBA00004651"/>
    </source>
</evidence>
<dbReference type="STRING" id="565045.NOR51B_228"/>
<evidence type="ECO:0000256" key="2">
    <source>
        <dbReference type="ARBA" id="ARBA00022475"/>
    </source>
</evidence>
<dbReference type="GO" id="GO:0009055">
    <property type="term" value="F:electron transfer activity"/>
    <property type="evidence" value="ECO:0007669"/>
    <property type="project" value="InterPro"/>
</dbReference>
<evidence type="ECO:0000256" key="4">
    <source>
        <dbReference type="ARBA" id="ARBA00022989"/>
    </source>
</evidence>
<dbReference type="RefSeq" id="WP_009019039.1">
    <property type="nucleotide sequence ID" value="NZ_DS999411.1"/>
</dbReference>
<evidence type="ECO:0000259" key="7">
    <source>
        <dbReference type="Pfam" id="PF01292"/>
    </source>
</evidence>
<feature type="transmembrane region" description="Helical" evidence="6">
    <location>
        <begin position="157"/>
        <end position="176"/>
    </location>
</feature>
<dbReference type="Proteomes" id="UP000004699">
    <property type="component" value="Unassembled WGS sequence"/>
</dbReference>
<keyword evidence="5 6" id="KW-0472">Membrane</keyword>
<protein>
    <submittedName>
        <fullName evidence="8">Cytochrome B561</fullName>
    </submittedName>
</protein>
<keyword evidence="3 6" id="KW-0812">Transmembrane</keyword>
<accession>B8KRI5</accession>
<dbReference type="HOGENOM" id="CLU_078451_0_0_6"/>
<feature type="transmembrane region" description="Helical" evidence="6">
    <location>
        <begin position="27"/>
        <end position="46"/>
    </location>
</feature>
<keyword evidence="9" id="KW-1185">Reference proteome</keyword>
<dbReference type="OrthoDB" id="196472at2"/>
<evidence type="ECO:0000256" key="5">
    <source>
        <dbReference type="ARBA" id="ARBA00023136"/>
    </source>
</evidence>
<dbReference type="eggNOG" id="COG3658">
    <property type="taxonomic scope" value="Bacteria"/>
</dbReference>
<evidence type="ECO:0000313" key="8">
    <source>
        <dbReference type="EMBL" id="EED34291.1"/>
    </source>
</evidence>
<dbReference type="SUPFAM" id="SSF81342">
    <property type="entry name" value="Transmembrane di-heme cytochromes"/>
    <property type="match status" value="1"/>
</dbReference>
<dbReference type="GO" id="GO:0022904">
    <property type="term" value="P:respiratory electron transport chain"/>
    <property type="evidence" value="ECO:0007669"/>
    <property type="project" value="InterPro"/>
</dbReference>
<sequence length="233" mass="26038">MIDRDQPLDDSALTEHEQGAGYPVWDLAVRVIHWSLALAVIGSWITAEQGWMDWHSRFGYGILILAITRVLWGVIGSYHARFSTFVVGPRTFFAYFRSPWQSTGHSPSGGYATLALLGLILLQAGSGMMSSDDILFEGPLAYWAGDFSDSAGQWHEVNWLLLQAMVVLHVGAVLYYQRWRKQPLIQAMWWGKAPDKTSDHPPKPLWRAVVAGAVVGLMLYAIVEMAPEAPSFY</sequence>
<keyword evidence="4 6" id="KW-1133">Transmembrane helix</keyword>
<dbReference type="Gene3D" id="1.20.950.20">
    <property type="entry name" value="Transmembrane di-heme cytochromes, Chain C"/>
    <property type="match status" value="1"/>
</dbReference>
<proteinExistence type="predicted"/>
<evidence type="ECO:0000256" key="3">
    <source>
        <dbReference type="ARBA" id="ARBA00022692"/>
    </source>
</evidence>
<evidence type="ECO:0000256" key="6">
    <source>
        <dbReference type="SAM" id="Phobius"/>
    </source>
</evidence>
<dbReference type="Pfam" id="PF01292">
    <property type="entry name" value="Ni_hydr_CYTB"/>
    <property type="match status" value="1"/>
</dbReference>
<reference evidence="9" key="1">
    <citation type="journal article" date="2013" name="BMC Microbiol.">
        <title>Taxonomy and evolution of bacteriochlorophyll a-containing members of the OM60/NOR5 clade of marine gammaproteobacteria: description of Luminiphilus syltensis gen. nov., sp. nov., reclassification of Haliea rubra as Pseudohaliea rubra gen. nov., comb. nov., and emendation of Chromatocurvus halotolerans.</title>
        <authorList>
            <person name="Spring S."/>
            <person name="Riedel T."/>
            <person name="Sproer C."/>
            <person name="Yan S."/>
            <person name="Harder J."/>
            <person name="Fuchs B.M."/>
        </authorList>
    </citation>
    <scope>NUCLEOTIDE SEQUENCE [LARGE SCALE GENOMIC DNA]</scope>
    <source>
        <strain evidence="9">NOR51-B</strain>
    </source>
</reference>
<dbReference type="GO" id="GO:0005886">
    <property type="term" value="C:plasma membrane"/>
    <property type="evidence" value="ECO:0007669"/>
    <property type="project" value="UniProtKB-SubCell"/>
</dbReference>
<gene>
    <name evidence="8" type="ORF">NOR51B_228</name>
</gene>
<dbReference type="InterPro" id="IPR051542">
    <property type="entry name" value="Hydrogenase_cytochrome"/>
</dbReference>